<evidence type="ECO:0000313" key="2">
    <source>
        <dbReference type="Proteomes" id="UP001142592"/>
    </source>
</evidence>
<organism evidence="1 2">
    <name type="scientific">Pedobacter agri</name>
    <dbReference type="NCBI Taxonomy" id="454586"/>
    <lineage>
        <taxon>Bacteria</taxon>
        <taxon>Pseudomonadati</taxon>
        <taxon>Bacteroidota</taxon>
        <taxon>Sphingobacteriia</taxon>
        <taxon>Sphingobacteriales</taxon>
        <taxon>Sphingobacteriaceae</taxon>
        <taxon>Pedobacter</taxon>
    </lineage>
</organism>
<accession>A0A9X3DNF0</accession>
<protein>
    <submittedName>
        <fullName evidence="1">Uncharacterized protein</fullName>
    </submittedName>
</protein>
<dbReference type="Proteomes" id="UP001142592">
    <property type="component" value="Unassembled WGS sequence"/>
</dbReference>
<sequence length="55" mass="6090">MKQYSYTKLSRKTVFVYRSREHKKGMSTDPTETSITIIVTGTGVVNGKSPSAGKH</sequence>
<reference evidence="1" key="1">
    <citation type="submission" date="2022-11" db="EMBL/GenBank/DDBJ databases">
        <authorList>
            <person name="Graham C."/>
            <person name="Newman J.D."/>
        </authorList>
    </citation>
    <scope>NUCLEOTIDE SEQUENCE</scope>
    <source>
        <strain evidence="1">DSM 19486</strain>
    </source>
</reference>
<proteinExistence type="predicted"/>
<name>A0A9X3DNF0_9SPHI</name>
<dbReference type="EMBL" id="JAPJUH010000008">
    <property type="protein sequence ID" value="MCX3267483.1"/>
    <property type="molecule type" value="Genomic_DNA"/>
</dbReference>
<keyword evidence="2" id="KW-1185">Reference proteome</keyword>
<evidence type="ECO:0000313" key="1">
    <source>
        <dbReference type="EMBL" id="MCX3267483.1"/>
    </source>
</evidence>
<comment type="caution">
    <text evidence="1">The sequence shown here is derived from an EMBL/GenBank/DDBJ whole genome shotgun (WGS) entry which is preliminary data.</text>
</comment>
<gene>
    <name evidence="1" type="ORF">OQZ29_22170</name>
</gene>
<dbReference type="RefSeq" id="WP_157258952.1">
    <property type="nucleotide sequence ID" value="NZ_JAPJUH010000008.1"/>
</dbReference>
<dbReference type="AlphaFoldDB" id="A0A9X3DNF0"/>